<proteinExistence type="predicted"/>
<evidence type="ECO:0000313" key="2">
    <source>
        <dbReference type="EMBL" id="RRT53623.1"/>
    </source>
</evidence>
<reference evidence="2 3" key="1">
    <citation type="journal article" date="2014" name="Agronomy (Basel)">
        <title>A Draft Genome Sequence for Ensete ventricosum, the Drought-Tolerant Tree Against Hunger.</title>
        <authorList>
            <person name="Harrison J."/>
            <person name="Moore K.A."/>
            <person name="Paszkiewicz K."/>
            <person name="Jones T."/>
            <person name="Grant M."/>
            <person name="Ambacheew D."/>
            <person name="Muzemil S."/>
            <person name="Studholme D.J."/>
        </authorList>
    </citation>
    <scope>NUCLEOTIDE SEQUENCE [LARGE SCALE GENOMIC DNA]</scope>
</reference>
<evidence type="ECO:0000313" key="3">
    <source>
        <dbReference type="Proteomes" id="UP000287651"/>
    </source>
</evidence>
<dbReference type="EMBL" id="AMZH03011048">
    <property type="protein sequence ID" value="RRT53623.1"/>
    <property type="molecule type" value="Genomic_DNA"/>
</dbReference>
<dbReference type="Proteomes" id="UP000287651">
    <property type="component" value="Unassembled WGS sequence"/>
</dbReference>
<gene>
    <name evidence="2" type="ORF">B296_00049737</name>
</gene>
<dbReference type="AlphaFoldDB" id="A0A426YPH7"/>
<protein>
    <submittedName>
        <fullName evidence="2">Uncharacterized protein</fullName>
    </submittedName>
</protein>
<name>A0A426YPH7_ENSVE</name>
<comment type="caution">
    <text evidence="2">The sequence shown here is derived from an EMBL/GenBank/DDBJ whole genome shotgun (WGS) entry which is preliminary data.</text>
</comment>
<evidence type="ECO:0000256" key="1">
    <source>
        <dbReference type="SAM" id="MobiDB-lite"/>
    </source>
</evidence>
<organism evidence="2 3">
    <name type="scientific">Ensete ventricosum</name>
    <name type="common">Abyssinian banana</name>
    <name type="synonym">Musa ensete</name>
    <dbReference type="NCBI Taxonomy" id="4639"/>
    <lineage>
        <taxon>Eukaryota</taxon>
        <taxon>Viridiplantae</taxon>
        <taxon>Streptophyta</taxon>
        <taxon>Embryophyta</taxon>
        <taxon>Tracheophyta</taxon>
        <taxon>Spermatophyta</taxon>
        <taxon>Magnoliopsida</taxon>
        <taxon>Liliopsida</taxon>
        <taxon>Zingiberales</taxon>
        <taxon>Musaceae</taxon>
        <taxon>Ensete</taxon>
    </lineage>
</organism>
<accession>A0A426YPH7</accession>
<feature type="region of interest" description="Disordered" evidence="1">
    <location>
        <begin position="1"/>
        <end position="68"/>
    </location>
</feature>
<sequence length="68" mass="7489">MGQAMRRATGRVRPGRPDQLTLPVQRTTRPPAVDRPPLLRTAKIGSASPAGIVERYNRPMPKLESSRA</sequence>